<evidence type="ECO:0000256" key="14">
    <source>
        <dbReference type="ARBA" id="ARBA00024688"/>
    </source>
</evidence>
<dbReference type="InterPro" id="IPR045187">
    <property type="entry name" value="CcO_II"/>
</dbReference>
<evidence type="ECO:0000256" key="4">
    <source>
        <dbReference type="ARBA" id="ARBA00022448"/>
    </source>
</evidence>
<dbReference type="GO" id="GO:0042597">
    <property type="term" value="C:periplasmic space"/>
    <property type="evidence" value="ECO:0007669"/>
    <property type="project" value="UniProtKB-SubCell"/>
</dbReference>
<dbReference type="Pfam" id="PF00034">
    <property type="entry name" value="Cytochrom_C"/>
    <property type="match status" value="1"/>
</dbReference>
<keyword evidence="10 18" id="KW-1133">Transmembrane helix</keyword>
<dbReference type="GO" id="GO:0042773">
    <property type="term" value="P:ATP synthesis coupled electron transport"/>
    <property type="evidence" value="ECO:0007669"/>
    <property type="project" value="TreeGrafter"/>
</dbReference>
<name>A4JR60_BURVG</name>
<dbReference type="PROSITE" id="PS51007">
    <property type="entry name" value="CYTC"/>
    <property type="match status" value="1"/>
</dbReference>
<dbReference type="AlphaFoldDB" id="A4JR60"/>
<evidence type="ECO:0000256" key="6">
    <source>
        <dbReference type="ARBA" id="ARBA00022660"/>
    </source>
</evidence>
<keyword evidence="4" id="KW-0813">Transport</keyword>
<comment type="catalytic activity">
    <reaction evidence="16">
        <text>4 Fe(II)-[cytochrome c] + O2 + 8 H(+)(in) = 4 Fe(III)-[cytochrome c] + 2 H2O + 4 H(+)(out)</text>
        <dbReference type="Rhea" id="RHEA:11436"/>
        <dbReference type="Rhea" id="RHEA-COMP:10350"/>
        <dbReference type="Rhea" id="RHEA-COMP:14399"/>
        <dbReference type="ChEBI" id="CHEBI:15377"/>
        <dbReference type="ChEBI" id="CHEBI:15378"/>
        <dbReference type="ChEBI" id="CHEBI:15379"/>
        <dbReference type="ChEBI" id="CHEBI:29033"/>
        <dbReference type="ChEBI" id="CHEBI:29034"/>
        <dbReference type="EC" id="7.1.1.9"/>
    </reaction>
</comment>
<dbReference type="Proteomes" id="UP000002287">
    <property type="component" value="Chromosome 3"/>
</dbReference>
<keyword evidence="9" id="KW-0249">Electron transport</keyword>
<dbReference type="KEGG" id="bvi:Bcep1808_5833"/>
<evidence type="ECO:0000256" key="7">
    <source>
        <dbReference type="ARBA" id="ARBA00022692"/>
    </source>
</evidence>
<evidence type="ECO:0000256" key="18">
    <source>
        <dbReference type="SAM" id="Phobius"/>
    </source>
</evidence>
<dbReference type="CDD" id="cd04213">
    <property type="entry name" value="CuRO_CcO_Caa3_II"/>
    <property type="match status" value="1"/>
</dbReference>
<dbReference type="InterPro" id="IPR036909">
    <property type="entry name" value="Cyt_c-like_dom_sf"/>
</dbReference>
<keyword evidence="11 17" id="KW-0408">Iron</keyword>
<accession>A4JR60</accession>
<feature type="transmembrane region" description="Helical" evidence="18">
    <location>
        <begin position="85"/>
        <end position="110"/>
    </location>
</feature>
<keyword evidence="8 17" id="KW-0479">Metal-binding</keyword>
<evidence type="ECO:0000256" key="2">
    <source>
        <dbReference type="ARBA" id="ARBA00004418"/>
    </source>
</evidence>
<comment type="similarity">
    <text evidence="3">Belongs to the cytochrome c oxidase subunit 2 family.</text>
</comment>
<proteinExistence type="inferred from homology"/>
<protein>
    <recommendedName>
        <fullName evidence="15">Cytochrome aa3 subunit 2</fullName>
    </recommendedName>
</protein>
<keyword evidence="13 18" id="KW-0472">Membrane</keyword>
<keyword evidence="6" id="KW-0679">Respiratory chain</keyword>
<dbReference type="InterPro" id="IPR009056">
    <property type="entry name" value="Cyt_c-like_dom"/>
</dbReference>
<dbReference type="GO" id="GO:0020037">
    <property type="term" value="F:heme binding"/>
    <property type="evidence" value="ECO:0007669"/>
    <property type="project" value="InterPro"/>
</dbReference>
<dbReference type="Pfam" id="PF00116">
    <property type="entry name" value="COX2"/>
    <property type="match status" value="1"/>
</dbReference>
<evidence type="ECO:0000256" key="16">
    <source>
        <dbReference type="ARBA" id="ARBA00047816"/>
    </source>
</evidence>
<sequence>MRRARARELLRRDTRAARAAASHQEPPLFVPPFMNVCRIARIGSTACALAPSLAHAAGAAAAPAGPLPLAYVAHAAGPAARPVLVLGWALLALCTLVCVTIAVLLALAIFRRRPRAAGPRSGLTIVTVGTAVSIVLLFGSLVYMLRVLAVVAAPPRPPALTIGVTAHDWWWAVRYLADADGAAFVTANEIHIPVGEPVLVELTSADVIHAFWVPQLAGKTQTIPGQTNRQWLQADRPGVYRGQCSQYCGAQHAHMAFEVVAEPPAAFRAWLAAQRQPAPADAAGPELRGRRLFTERCAGCHAVRGTDATGDAGPDLTHVGSRRLLAAGTLENTPANLRDWIAHAQQRKPQTLMPSFALAPRDADDLAAYLATLH</sequence>
<evidence type="ECO:0000256" key="11">
    <source>
        <dbReference type="ARBA" id="ARBA00023004"/>
    </source>
</evidence>
<dbReference type="GO" id="GO:0005507">
    <property type="term" value="F:copper ion binding"/>
    <property type="evidence" value="ECO:0007669"/>
    <property type="project" value="InterPro"/>
</dbReference>
<keyword evidence="7 18" id="KW-0812">Transmembrane</keyword>
<gene>
    <name evidence="21" type="ordered locus">Bcep1808_5833</name>
</gene>
<evidence type="ECO:0000256" key="1">
    <source>
        <dbReference type="ARBA" id="ARBA00004141"/>
    </source>
</evidence>
<dbReference type="InterPro" id="IPR014222">
    <property type="entry name" value="Cyt_c_oxidase_su2"/>
</dbReference>
<evidence type="ECO:0000259" key="19">
    <source>
        <dbReference type="PROSITE" id="PS50857"/>
    </source>
</evidence>
<evidence type="ECO:0000256" key="13">
    <source>
        <dbReference type="ARBA" id="ARBA00023136"/>
    </source>
</evidence>
<feature type="domain" description="Cytochrome c" evidence="20">
    <location>
        <begin position="284"/>
        <end position="374"/>
    </location>
</feature>
<dbReference type="eggNOG" id="COG1622">
    <property type="taxonomic scope" value="Bacteria"/>
</dbReference>
<dbReference type="eggNOG" id="COG2010">
    <property type="taxonomic scope" value="Bacteria"/>
</dbReference>
<evidence type="ECO:0000313" key="21">
    <source>
        <dbReference type="EMBL" id="ABO58763.1"/>
    </source>
</evidence>
<dbReference type="PROSITE" id="PS00078">
    <property type="entry name" value="COX2"/>
    <property type="match status" value="1"/>
</dbReference>
<evidence type="ECO:0000256" key="9">
    <source>
        <dbReference type="ARBA" id="ARBA00022982"/>
    </source>
</evidence>
<dbReference type="InterPro" id="IPR008972">
    <property type="entry name" value="Cupredoxin"/>
</dbReference>
<keyword evidence="12" id="KW-0186">Copper</keyword>
<evidence type="ECO:0000256" key="8">
    <source>
        <dbReference type="ARBA" id="ARBA00022723"/>
    </source>
</evidence>
<evidence type="ECO:0000256" key="12">
    <source>
        <dbReference type="ARBA" id="ARBA00023008"/>
    </source>
</evidence>
<dbReference type="GO" id="GO:0016020">
    <property type="term" value="C:membrane"/>
    <property type="evidence" value="ECO:0007669"/>
    <property type="project" value="UniProtKB-SubCell"/>
</dbReference>
<dbReference type="InterPro" id="IPR034236">
    <property type="entry name" value="CuRO_CcO_Caa3_II"/>
</dbReference>
<reference evidence="22" key="1">
    <citation type="submission" date="2007-03" db="EMBL/GenBank/DDBJ databases">
        <title>Complete sequence of chromosome 3 of Burkholderia vietnamiensis G4.</title>
        <authorList>
            <consortium name="US DOE Joint Genome Institute"/>
            <person name="Copeland A."/>
            <person name="Lucas S."/>
            <person name="Lapidus A."/>
            <person name="Barry K."/>
            <person name="Detter J.C."/>
            <person name="Glavina del Rio T."/>
            <person name="Hammon N."/>
            <person name="Israni S."/>
            <person name="Dalin E."/>
            <person name="Tice H."/>
            <person name="Pitluck S."/>
            <person name="Chain P."/>
            <person name="Malfatti S."/>
            <person name="Shin M."/>
            <person name="Vergez L."/>
            <person name="Schmutz J."/>
            <person name="Larimer F."/>
            <person name="Land M."/>
            <person name="Hauser L."/>
            <person name="Kyrpides N."/>
            <person name="Tiedje J."/>
            <person name="Richardson P."/>
        </authorList>
    </citation>
    <scope>NUCLEOTIDE SEQUENCE [LARGE SCALE GENOMIC DNA]</scope>
    <source>
        <strain evidence="22">G4 / LMG 22486</strain>
    </source>
</reference>
<feature type="transmembrane region" description="Helical" evidence="18">
    <location>
        <begin position="122"/>
        <end position="145"/>
    </location>
</feature>
<evidence type="ECO:0000256" key="5">
    <source>
        <dbReference type="ARBA" id="ARBA00022617"/>
    </source>
</evidence>
<dbReference type="SUPFAM" id="SSF49503">
    <property type="entry name" value="Cupredoxins"/>
    <property type="match status" value="1"/>
</dbReference>
<evidence type="ECO:0000256" key="15">
    <source>
        <dbReference type="ARBA" id="ARBA00031399"/>
    </source>
</evidence>
<dbReference type="SUPFAM" id="SSF46626">
    <property type="entry name" value="Cytochrome c"/>
    <property type="match status" value="1"/>
</dbReference>
<evidence type="ECO:0000256" key="17">
    <source>
        <dbReference type="PROSITE-ProRule" id="PRU00433"/>
    </source>
</evidence>
<comment type="function">
    <text evidence="14">Subunits I and II form the functional core of the enzyme complex. Electrons originating in cytochrome c are transferred via heme a and Cu(A) to the binuclear center formed by heme a3 and Cu(B).</text>
</comment>
<dbReference type="InterPro" id="IPR001505">
    <property type="entry name" value="Copper_CuA"/>
</dbReference>
<dbReference type="InterPro" id="IPR002429">
    <property type="entry name" value="CcO_II-like_C"/>
</dbReference>
<dbReference type="EMBL" id="CP000616">
    <property type="protein sequence ID" value="ABO58763.1"/>
    <property type="molecule type" value="Genomic_DNA"/>
</dbReference>
<dbReference type="GO" id="GO:0016491">
    <property type="term" value="F:oxidoreductase activity"/>
    <property type="evidence" value="ECO:0007669"/>
    <property type="project" value="InterPro"/>
</dbReference>
<dbReference type="GO" id="GO:0004129">
    <property type="term" value="F:cytochrome-c oxidase activity"/>
    <property type="evidence" value="ECO:0007669"/>
    <property type="project" value="UniProtKB-EC"/>
</dbReference>
<feature type="domain" description="Cytochrome oxidase subunit II copper A binding" evidence="19">
    <location>
        <begin position="157"/>
        <end position="273"/>
    </location>
</feature>
<dbReference type="HOGENOM" id="CLU_036876_1_1_4"/>
<organism evidence="21 22">
    <name type="scientific">Burkholderia vietnamiensis (strain G4 / LMG 22486)</name>
    <name type="common">Burkholderia cepacia (strain R1808)</name>
    <dbReference type="NCBI Taxonomy" id="269482"/>
    <lineage>
        <taxon>Bacteria</taxon>
        <taxon>Pseudomonadati</taxon>
        <taxon>Pseudomonadota</taxon>
        <taxon>Betaproteobacteria</taxon>
        <taxon>Burkholderiales</taxon>
        <taxon>Burkholderiaceae</taxon>
        <taxon>Burkholderia</taxon>
        <taxon>Burkholderia cepacia complex</taxon>
    </lineage>
</organism>
<keyword evidence="5 17" id="KW-0349">Heme</keyword>
<evidence type="ECO:0000256" key="10">
    <source>
        <dbReference type="ARBA" id="ARBA00022989"/>
    </source>
</evidence>
<evidence type="ECO:0000259" key="20">
    <source>
        <dbReference type="PROSITE" id="PS51007"/>
    </source>
</evidence>
<evidence type="ECO:0000313" key="22">
    <source>
        <dbReference type="Proteomes" id="UP000002287"/>
    </source>
</evidence>
<dbReference type="PANTHER" id="PTHR22888">
    <property type="entry name" value="CYTOCHROME C OXIDASE, SUBUNIT II"/>
    <property type="match status" value="1"/>
</dbReference>
<dbReference type="Gene3D" id="2.60.40.420">
    <property type="entry name" value="Cupredoxins - blue copper proteins"/>
    <property type="match status" value="1"/>
</dbReference>
<comment type="subcellular location">
    <subcellularLocation>
        <location evidence="1">Membrane</location>
        <topology evidence="1">Multi-pass membrane protein</topology>
    </subcellularLocation>
    <subcellularLocation>
        <location evidence="2">Periplasm</location>
    </subcellularLocation>
</comment>
<dbReference type="PROSITE" id="PS50857">
    <property type="entry name" value="COX2_CUA"/>
    <property type="match status" value="1"/>
</dbReference>
<dbReference type="PANTHER" id="PTHR22888:SF9">
    <property type="entry name" value="CYTOCHROME C OXIDASE SUBUNIT 2"/>
    <property type="match status" value="1"/>
</dbReference>
<dbReference type="NCBIfam" id="TIGR02866">
    <property type="entry name" value="CoxB"/>
    <property type="match status" value="1"/>
</dbReference>
<evidence type="ECO:0000256" key="3">
    <source>
        <dbReference type="ARBA" id="ARBA00007866"/>
    </source>
</evidence>